<organism evidence="2">
    <name type="scientific">marine sediment metagenome</name>
    <dbReference type="NCBI Taxonomy" id="412755"/>
    <lineage>
        <taxon>unclassified sequences</taxon>
        <taxon>metagenomes</taxon>
        <taxon>ecological metagenomes</taxon>
    </lineage>
</organism>
<accession>A0A0F9P211</accession>
<reference evidence="2" key="1">
    <citation type="journal article" date="2015" name="Nature">
        <title>Complex archaea that bridge the gap between prokaryotes and eukaryotes.</title>
        <authorList>
            <person name="Spang A."/>
            <person name="Saw J.H."/>
            <person name="Jorgensen S.L."/>
            <person name="Zaremba-Niedzwiedzka K."/>
            <person name="Martijn J."/>
            <person name="Lind A.E."/>
            <person name="van Eijk R."/>
            <person name="Schleper C."/>
            <person name="Guy L."/>
            <person name="Ettema T.J."/>
        </authorList>
    </citation>
    <scope>NUCLEOTIDE SEQUENCE</scope>
</reference>
<dbReference type="AlphaFoldDB" id="A0A0F9P211"/>
<dbReference type="EMBL" id="LAZR01006047">
    <property type="protein sequence ID" value="KKM95150.1"/>
    <property type="molecule type" value="Genomic_DNA"/>
</dbReference>
<evidence type="ECO:0000313" key="2">
    <source>
        <dbReference type="EMBL" id="KKM95150.1"/>
    </source>
</evidence>
<comment type="caution">
    <text evidence="2">The sequence shown here is derived from an EMBL/GenBank/DDBJ whole genome shotgun (WGS) entry which is preliminary data.</text>
</comment>
<proteinExistence type="predicted"/>
<dbReference type="Pfam" id="PF09989">
    <property type="entry name" value="DUF2229"/>
    <property type="match status" value="1"/>
</dbReference>
<dbReference type="InterPro" id="IPR051805">
    <property type="entry name" value="Dehydratase_Activator_Redct"/>
</dbReference>
<feature type="domain" description="DUF2229" evidence="1">
    <location>
        <begin position="28"/>
        <end position="87"/>
    </location>
</feature>
<name>A0A0F9P211_9ZZZZ</name>
<dbReference type="PANTHER" id="PTHR32329">
    <property type="entry name" value="BIFUNCTIONAL PROTEIN [INCLUDES 2-HYDROXYACYL-COA DEHYDRATASE (N-TER) AND ITS ACTIVATOR DOMAIN (C_TERM)-RELATED"/>
    <property type="match status" value="1"/>
</dbReference>
<dbReference type="InterPro" id="IPR018709">
    <property type="entry name" value="CoA_activase_DUF2229"/>
</dbReference>
<gene>
    <name evidence="2" type="ORF">LCGC14_1191140</name>
</gene>
<dbReference type="Gene3D" id="3.40.50.11900">
    <property type="match status" value="1"/>
</dbReference>
<dbReference type="InterPro" id="IPR010327">
    <property type="entry name" value="FldB/FldC_alpha/beta"/>
</dbReference>
<evidence type="ECO:0000259" key="1">
    <source>
        <dbReference type="Pfam" id="PF09989"/>
    </source>
</evidence>
<protein>
    <recommendedName>
        <fullName evidence="1">DUF2229 domain-containing protein</fullName>
    </recommendedName>
</protein>
<dbReference type="Pfam" id="PF06050">
    <property type="entry name" value="HGD-D"/>
    <property type="match status" value="1"/>
</dbReference>
<sequence>MELIKIEDRRAAIKIEDRIVSFPWMGKEYTKLMKQTLENLGLNVHLPPKTTRKTINLGVKNSAEMMCFPYKVTLGNFIESLENGANTLLMWDSRGTCRLRHYHKLHEFTLNHLGYDGFEMYGISGKNLIGTLKKLSGKSRIDVIKEVYFNFPKKLKEYDAKKTRWSDEKPNIGIIGEIYSALDETINYGIENKIKSYGANPFNTVTLTDFIGDNLLFKKFIPFIKDEKKKYKIEASKYLNGKLGGHGFENIYNLLELVDKKVDGVVHLLPLTCMPETTIEPFVNQICKDNRVPLLRIPIDENNSEANLETRIETFVELIKMLK</sequence>
<dbReference type="PANTHER" id="PTHR32329:SF2">
    <property type="entry name" value="BIFUNCTIONAL PROTEIN [INCLUDES 2-HYDROXYACYL-COA DEHYDRATASE (N-TER) AND ITS ACTIVATOR DOMAIN (C_TERM)"/>
    <property type="match status" value="1"/>
</dbReference>